<dbReference type="Gene3D" id="3.20.20.80">
    <property type="entry name" value="Glycosidases"/>
    <property type="match status" value="2"/>
</dbReference>
<comment type="caution">
    <text evidence="7">The sequence shown here is derived from an EMBL/GenBank/DDBJ whole genome shotgun (WGS) entry which is preliminary data.</text>
</comment>
<dbReference type="FunFam" id="3.10.50.10:FF:000003">
    <property type="entry name" value="Class V chitinase CHIT5b"/>
    <property type="match status" value="1"/>
</dbReference>
<dbReference type="Pfam" id="PF00704">
    <property type="entry name" value="Glyco_hydro_18"/>
    <property type="match status" value="1"/>
</dbReference>
<keyword evidence="3" id="KW-0378">Hydrolase</keyword>
<dbReference type="Proteomes" id="UP000516437">
    <property type="component" value="Chromosome 5"/>
</dbReference>
<dbReference type="PROSITE" id="PS51910">
    <property type="entry name" value="GH18_2"/>
    <property type="match status" value="2"/>
</dbReference>
<feature type="domain" description="GH18" evidence="6">
    <location>
        <begin position="1"/>
        <end position="223"/>
    </location>
</feature>
<dbReference type="SMART" id="SM00636">
    <property type="entry name" value="Glyco_18"/>
    <property type="match status" value="1"/>
</dbReference>
<dbReference type="OrthoDB" id="76388at2759"/>
<dbReference type="InterPro" id="IPR050314">
    <property type="entry name" value="Glycosyl_Hydrlase_18"/>
</dbReference>
<gene>
    <name evidence="7" type="ORF">CJ030_MR5G004828</name>
</gene>
<keyword evidence="5" id="KW-0326">Glycosidase</keyword>
<dbReference type="GO" id="GO:0004568">
    <property type="term" value="F:chitinase activity"/>
    <property type="evidence" value="ECO:0007669"/>
    <property type="project" value="TreeGrafter"/>
</dbReference>
<dbReference type="InterPro" id="IPR011583">
    <property type="entry name" value="Chitinase_II/V-like_cat"/>
</dbReference>
<evidence type="ECO:0000256" key="3">
    <source>
        <dbReference type="ARBA" id="ARBA00022801"/>
    </source>
</evidence>
<dbReference type="GO" id="GO:0005576">
    <property type="term" value="C:extracellular region"/>
    <property type="evidence" value="ECO:0007669"/>
    <property type="project" value="TreeGrafter"/>
</dbReference>
<dbReference type="InterPro" id="IPR029070">
    <property type="entry name" value="Chitinase_insertion_sf"/>
</dbReference>
<accession>A0A6A1VGI9</accession>
<keyword evidence="8" id="KW-1185">Reference proteome</keyword>
<evidence type="ECO:0000256" key="2">
    <source>
        <dbReference type="ARBA" id="ARBA00022729"/>
    </source>
</evidence>
<evidence type="ECO:0000256" key="1">
    <source>
        <dbReference type="ARBA" id="ARBA00008682"/>
    </source>
</evidence>
<dbReference type="InterPro" id="IPR017853">
    <property type="entry name" value="GH"/>
</dbReference>
<dbReference type="GO" id="GO:0005975">
    <property type="term" value="P:carbohydrate metabolic process"/>
    <property type="evidence" value="ECO:0007669"/>
    <property type="project" value="InterPro"/>
</dbReference>
<name>A0A6A1VGI9_9ROSI</name>
<evidence type="ECO:0000259" key="6">
    <source>
        <dbReference type="PROSITE" id="PS51910"/>
    </source>
</evidence>
<dbReference type="Gene3D" id="3.10.50.10">
    <property type="match status" value="1"/>
</dbReference>
<proteinExistence type="inferred from homology"/>
<dbReference type="GO" id="GO:0006032">
    <property type="term" value="P:chitin catabolic process"/>
    <property type="evidence" value="ECO:0007669"/>
    <property type="project" value="TreeGrafter"/>
</dbReference>
<evidence type="ECO:0000313" key="8">
    <source>
        <dbReference type="Proteomes" id="UP000516437"/>
    </source>
</evidence>
<protein>
    <submittedName>
        <fullName evidence="7">Putative chitinase 3</fullName>
    </submittedName>
</protein>
<organism evidence="7 8">
    <name type="scientific">Morella rubra</name>
    <name type="common">Chinese bayberry</name>
    <dbReference type="NCBI Taxonomy" id="262757"/>
    <lineage>
        <taxon>Eukaryota</taxon>
        <taxon>Viridiplantae</taxon>
        <taxon>Streptophyta</taxon>
        <taxon>Embryophyta</taxon>
        <taxon>Tracheophyta</taxon>
        <taxon>Spermatophyta</taxon>
        <taxon>Magnoliopsida</taxon>
        <taxon>eudicotyledons</taxon>
        <taxon>Gunneridae</taxon>
        <taxon>Pentapetalae</taxon>
        <taxon>rosids</taxon>
        <taxon>fabids</taxon>
        <taxon>Fagales</taxon>
        <taxon>Myricaceae</taxon>
        <taxon>Morella</taxon>
    </lineage>
</organism>
<feature type="domain" description="GH18" evidence="6">
    <location>
        <begin position="261"/>
        <end position="362"/>
    </location>
</feature>
<evidence type="ECO:0000313" key="7">
    <source>
        <dbReference type="EMBL" id="KAB1211861.1"/>
    </source>
</evidence>
<evidence type="ECO:0000256" key="4">
    <source>
        <dbReference type="ARBA" id="ARBA00023180"/>
    </source>
</evidence>
<dbReference type="PANTHER" id="PTHR11177">
    <property type="entry name" value="CHITINASE"/>
    <property type="match status" value="1"/>
</dbReference>
<reference evidence="7 8" key="1">
    <citation type="journal article" date="2019" name="Plant Biotechnol. J.">
        <title>The red bayberry genome and genetic basis of sex determination.</title>
        <authorList>
            <person name="Jia H.M."/>
            <person name="Jia H.J."/>
            <person name="Cai Q.L."/>
            <person name="Wang Y."/>
            <person name="Zhao H.B."/>
            <person name="Yang W.F."/>
            <person name="Wang G.Y."/>
            <person name="Li Y.H."/>
            <person name="Zhan D.L."/>
            <person name="Shen Y.T."/>
            <person name="Niu Q.F."/>
            <person name="Chang L."/>
            <person name="Qiu J."/>
            <person name="Zhao L."/>
            <person name="Xie H.B."/>
            <person name="Fu W.Y."/>
            <person name="Jin J."/>
            <person name="Li X.W."/>
            <person name="Jiao Y."/>
            <person name="Zhou C.C."/>
            <person name="Tu T."/>
            <person name="Chai C.Y."/>
            <person name="Gao J.L."/>
            <person name="Fan L.J."/>
            <person name="van de Weg E."/>
            <person name="Wang J.Y."/>
            <person name="Gao Z.S."/>
        </authorList>
    </citation>
    <scope>NUCLEOTIDE SEQUENCE [LARGE SCALE GENOMIC DNA]</scope>
    <source>
        <tissue evidence="7">Leaves</tissue>
    </source>
</reference>
<dbReference type="PANTHER" id="PTHR11177:SF396">
    <property type="entry name" value="NOD FACTOR HYDROLASE PROTEIN 1"/>
    <property type="match status" value="1"/>
</dbReference>
<dbReference type="EMBL" id="RXIC02000023">
    <property type="protein sequence ID" value="KAB1211861.1"/>
    <property type="molecule type" value="Genomic_DNA"/>
</dbReference>
<dbReference type="SUPFAM" id="SSF54556">
    <property type="entry name" value="Chitinase insertion domain"/>
    <property type="match status" value="1"/>
</dbReference>
<dbReference type="GO" id="GO:0008061">
    <property type="term" value="F:chitin binding"/>
    <property type="evidence" value="ECO:0007669"/>
    <property type="project" value="InterPro"/>
</dbReference>
<evidence type="ECO:0000256" key="5">
    <source>
        <dbReference type="ARBA" id="ARBA00023295"/>
    </source>
</evidence>
<sequence length="362" mass="39987">MGDFGFLPKVWNHSIKMEVKIAKWPPLLLTAAMYYSANFLIFGSRRSYPAAPIKNNLDWVNVMCYDYHGSWDTSKTGAHAALFDPNTNLSSIYGLKSWLSAGVPGNKLVMGLPLYGKTWKLKDPNVHGVGAAAIGVGPRNAGVLLYSQVVEFNKRNNATVAYDLDTASVYSYKGTTWVGYDDPLTTTMKIGFAQALELRGYFFWALSYDYESTVSAQEILSGEHYLSLTNKFDIEVCSHPHYCILLVLHCYCASVKAAAPVVKAGYYPSWALDNFPPSAIDTTLLFHIIYAFLVPNNVTFKFDISNSTASILSNFTTTLHRKTPHVKAPYSIRGGGVEPDPFAAMATNASSRGVLFIRETSM</sequence>
<dbReference type="AlphaFoldDB" id="A0A6A1VGI9"/>
<keyword evidence="4" id="KW-0325">Glycoprotein</keyword>
<dbReference type="SUPFAM" id="SSF51445">
    <property type="entry name" value="(Trans)glycosidases"/>
    <property type="match status" value="2"/>
</dbReference>
<comment type="similarity">
    <text evidence="1">Belongs to the glycosyl hydrolase 18 family. Chitinase class V subfamily.</text>
</comment>
<dbReference type="InterPro" id="IPR001223">
    <property type="entry name" value="Glyco_hydro18_cat"/>
</dbReference>
<keyword evidence="2" id="KW-0732">Signal</keyword>